<dbReference type="InterPro" id="IPR036280">
    <property type="entry name" value="Multihaem_cyt_sf"/>
</dbReference>
<organism evidence="2 3">
    <name type="scientific">Niveibacterium umoris</name>
    <dbReference type="NCBI Taxonomy" id="1193620"/>
    <lineage>
        <taxon>Bacteria</taxon>
        <taxon>Pseudomonadati</taxon>
        <taxon>Pseudomonadota</taxon>
        <taxon>Betaproteobacteria</taxon>
        <taxon>Rhodocyclales</taxon>
        <taxon>Rhodocyclaceae</taxon>
        <taxon>Niveibacterium</taxon>
    </lineage>
</organism>
<accession>A0A840BLZ3</accession>
<evidence type="ECO:0000256" key="1">
    <source>
        <dbReference type="SAM" id="SignalP"/>
    </source>
</evidence>
<comment type="caution">
    <text evidence="2">The sequence shown here is derived from an EMBL/GenBank/DDBJ whole genome shotgun (WGS) entry which is preliminary data.</text>
</comment>
<evidence type="ECO:0000313" key="2">
    <source>
        <dbReference type="EMBL" id="MBB4014245.1"/>
    </source>
</evidence>
<proteinExistence type="predicted"/>
<dbReference type="RefSeq" id="WP_183636124.1">
    <property type="nucleotide sequence ID" value="NZ_BAABLE010000005.1"/>
</dbReference>
<feature type="signal peptide" evidence="1">
    <location>
        <begin position="1"/>
        <end position="21"/>
    </location>
</feature>
<evidence type="ECO:0008006" key="4">
    <source>
        <dbReference type="Google" id="ProtNLM"/>
    </source>
</evidence>
<protein>
    <recommendedName>
        <fullName evidence="4">Cytochrome C</fullName>
    </recommendedName>
</protein>
<keyword evidence="3" id="KW-1185">Reference proteome</keyword>
<gene>
    <name evidence="2" type="ORF">GGR36_003591</name>
</gene>
<evidence type="ECO:0000313" key="3">
    <source>
        <dbReference type="Proteomes" id="UP000561045"/>
    </source>
</evidence>
<dbReference type="Proteomes" id="UP000561045">
    <property type="component" value="Unassembled WGS sequence"/>
</dbReference>
<sequence length="157" mass="16830">MKSKLLLGALLAGLIAPPSQAGSVTLPSGAPPVWKSECSSCHVAYPPQLLAKHGWQNVMNGLQKHFGSDASLAPADAKTILAFLERNAAPDGERFDAASGRITDTRWYGRKHHEIPSSAFRSPEVKSAANCQACHEGADKGRFSEYALTAVGRRFED</sequence>
<feature type="chain" id="PRO_5033054177" description="Cytochrome C" evidence="1">
    <location>
        <begin position="22"/>
        <end position="157"/>
    </location>
</feature>
<name>A0A840BLZ3_9RHOO</name>
<reference evidence="2 3" key="1">
    <citation type="submission" date="2020-08" db="EMBL/GenBank/DDBJ databases">
        <title>Genomic Encyclopedia of Type Strains, Phase IV (KMG-IV): sequencing the most valuable type-strain genomes for metagenomic binning, comparative biology and taxonomic classification.</title>
        <authorList>
            <person name="Goeker M."/>
        </authorList>
    </citation>
    <scope>NUCLEOTIDE SEQUENCE [LARGE SCALE GENOMIC DNA]</scope>
    <source>
        <strain evidence="2 3">DSM 106739</strain>
    </source>
</reference>
<dbReference type="Pfam" id="PF09626">
    <property type="entry name" value="DHC"/>
    <property type="match status" value="1"/>
</dbReference>
<dbReference type="InterPro" id="IPR018588">
    <property type="entry name" value="Dihaem_cytochrome-c"/>
</dbReference>
<dbReference type="EMBL" id="JACIET010000002">
    <property type="protein sequence ID" value="MBB4014245.1"/>
    <property type="molecule type" value="Genomic_DNA"/>
</dbReference>
<dbReference type="SUPFAM" id="SSF48695">
    <property type="entry name" value="Multiheme cytochromes"/>
    <property type="match status" value="1"/>
</dbReference>
<dbReference type="AlphaFoldDB" id="A0A840BLZ3"/>
<keyword evidence="1" id="KW-0732">Signal</keyword>